<sequence length="32" mass="3556">MGQSLEELQVCNRGILQVHVLRAARGDCKCDL</sequence>
<reference evidence="1" key="1">
    <citation type="submission" date="2018-02" db="EMBL/GenBank/DDBJ databases">
        <title>Rhizophora mucronata_Transcriptome.</title>
        <authorList>
            <person name="Meera S.P."/>
            <person name="Sreeshan A."/>
            <person name="Augustine A."/>
        </authorList>
    </citation>
    <scope>NUCLEOTIDE SEQUENCE</scope>
    <source>
        <tissue evidence="1">Leaf</tissue>
    </source>
</reference>
<proteinExistence type="predicted"/>
<name>A0A2P2P739_RHIMU</name>
<dbReference type="AlphaFoldDB" id="A0A2P2P739"/>
<accession>A0A2P2P739</accession>
<dbReference type="EMBL" id="GGEC01070100">
    <property type="protein sequence ID" value="MBX50584.1"/>
    <property type="molecule type" value="Transcribed_RNA"/>
</dbReference>
<organism evidence="1">
    <name type="scientific">Rhizophora mucronata</name>
    <name type="common">Asiatic mangrove</name>
    <dbReference type="NCBI Taxonomy" id="61149"/>
    <lineage>
        <taxon>Eukaryota</taxon>
        <taxon>Viridiplantae</taxon>
        <taxon>Streptophyta</taxon>
        <taxon>Embryophyta</taxon>
        <taxon>Tracheophyta</taxon>
        <taxon>Spermatophyta</taxon>
        <taxon>Magnoliopsida</taxon>
        <taxon>eudicotyledons</taxon>
        <taxon>Gunneridae</taxon>
        <taxon>Pentapetalae</taxon>
        <taxon>rosids</taxon>
        <taxon>fabids</taxon>
        <taxon>Malpighiales</taxon>
        <taxon>Rhizophoraceae</taxon>
        <taxon>Rhizophora</taxon>
    </lineage>
</organism>
<protein>
    <submittedName>
        <fullName evidence="1">Uncharacterized protein</fullName>
    </submittedName>
</protein>
<evidence type="ECO:0000313" key="1">
    <source>
        <dbReference type="EMBL" id="MBX50584.1"/>
    </source>
</evidence>